<evidence type="ECO:0000313" key="3">
    <source>
        <dbReference type="EMBL" id="CAD9006229.1"/>
    </source>
</evidence>
<protein>
    <submittedName>
        <fullName evidence="3">Uncharacterized protein</fullName>
    </submittedName>
</protein>
<evidence type="ECO:0000256" key="2">
    <source>
        <dbReference type="SAM" id="MobiDB-lite"/>
    </source>
</evidence>
<accession>A0A7S1IAD1</accession>
<organism evidence="3">
    <name type="scientific">Eutreptiella gymnastica</name>
    <dbReference type="NCBI Taxonomy" id="73025"/>
    <lineage>
        <taxon>Eukaryota</taxon>
        <taxon>Discoba</taxon>
        <taxon>Euglenozoa</taxon>
        <taxon>Euglenida</taxon>
        <taxon>Spirocuta</taxon>
        <taxon>Euglenophyceae</taxon>
        <taxon>Eutreptiales</taxon>
        <taxon>Eutreptiaceae</taxon>
        <taxon>Eutreptiella</taxon>
    </lineage>
</organism>
<proteinExistence type="predicted"/>
<evidence type="ECO:0000256" key="1">
    <source>
        <dbReference type="SAM" id="Coils"/>
    </source>
</evidence>
<keyword evidence="1" id="KW-0175">Coiled coil</keyword>
<dbReference type="EMBL" id="HBGA01047214">
    <property type="protein sequence ID" value="CAD9006229.1"/>
    <property type="molecule type" value="Transcribed_RNA"/>
</dbReference>
<sequence length="331" mass="36645">MCKTERERDLELVANFLEERCTQAENDNSSARQEIAALKNQLKQMPITDELKGRLQRQERERDLELVANFLEERCTQAENENAAAQQEIAALKNQLQQMPNTDELKDRLQRQDLMIQFLENSVAVLEQRCAEKDGSISTLQQKLKASLILPQILAGAQTQIPATVKPPAEKPPPIQQSTDASNPSPAEVSQVHGEKARSRHHSYPAAVPGQLPSPEPSLQVVQDSKETRPRHMSFPQQTYVPPWPMQSSIYTPVQSLTPVQPSSLAATITAQPPTYSSSVGSYPHGTFSSYSSSTFSNFPVSSLKSYSGSTFSGLASYTNVSAPSWPKFAY</sequence>
<gene>
    <name evidence="3" type="ORF">EGYM00392_LOCUS17319</name>
</gene>
<reference evidence="3" key="1">
    <citation type="submission" date="2021-01" db="EMBL/GenBank/DDBJ databases">
        <authorList>
            <person name="Corre E."/>
            <person name="Pelletier E."/>
            <person name="Niang G."/>
            <person name="Scheremetjew M."/>
            <person name="Finn R."/>
            <person name="Kale V."/>
            <person name="Holt S."/>
            <person name="Cochrane G."/>
            <person name="Meng A."/>
            <person name="Brown T."/>
            <person name="Cohen L."/>
        </authorList>
    </citation>
    <scope>NUCLEOTIDE SEQUENCE</scope>
    <source>
        <strain evidence="3">NIES-381</strain>
    </source>
</reference>
<feature type="region of interest" description="Disordered" evidence="2">
    <location>
        <begin position="164"/>
        <end position="239"/>
    </location>
</feature>
<dbReference type="AlphaFoldDB" id="A0A7S1IAD1"/>
<name>A0A7S1IAD1_9EUGL</name>
<feature type="compositionally biased region" description="Polar residues" evidence="2">
    <location>
        <begin position="176"/>
        <end position="185"/>
    </location>
</feature>
<feature type="coiled-coil region" evidence="1">
    <location>
        <begin position="7"/>
        <end position="129"/>
    </location>
</feature>